<accession>A0A9E7H9Y3</accession>
<dbReference type="AlphaFoldDB" id="A0A9E7H9Y3"/>
<organism evidence="1 2">
    <name type="scientific">Musa troglodytarum</name>
    <name type="common">fe'i banana</name>
    <dbReference type="NCBI Taxonomy" id="320322"/>
    <lineage>
        <taxon>Eukaryota</taxon>
        <taxon>Viridiplantae</taxon>
        <taxon>Streptophyta</taxon>
        <taxon>Embryophyta</taxon>
        <taxon>Tracheophyta</taxon>
        <taxon>Spermatophyta</taxon>
        <taxon>Magnoliopsida</taxon>
        <taxon>Liliopsida</taxon>
        <taxon>Zingiberales</taxon>
        <taxon>Musaceae</taxon>
        <taxon>Musa</taxon>
    </lineage>
</organism>
<name>A0A9E7H9Y3_9LILI</name>
<protein>
    <recommendedName>
        <fullName evidence="3">Glutamine amidotransferase domain-containing protein</fullName>
    </recommendedName>
</protein>
<sequence length="97" mass="10983">MAGVEAREERLVVVIDNNDSFTYKLCQVYPSRHVHHGILQLSDSFDGATASHSYLSEFGTCLLPSQRPTSFPPQSKQNLLNQKKTTKTMFQWLGEPQ</sequence>
<evidence type="ECO:0000313" key="2">
    <source>
        <dbReference type="Proteomes" id="UP001055439"/>
    </source>
</evidence>
<dbReference type="Proteomes" id="UP001055439">
    <property type="component" value="Chromosome 8"/>
</dbReference>
<keyword evidence="2" id="KW-1185">Reference proteome</keyword>
<proteinExistence type="predicted"/>
<evidence type="ECO:0008006" key="3">
    <source>
        <dbReference type="Google" id="ProtNLM"/>
    </source>
</evidence>
<reference evidence="1" key="1">
    <citation type="submission" date="2022-05" db="EMBL/GenBank/DDBJ databases">
        <title>The Musa troglodytarum L. genome provides insights into the mechanism of non-climacteric behaviour and enrichment of carotenoids.</title>
        <authorList>
            <person name="Wang J."/>
        </authorList>
    </citation>
    <scope>NUCLEOTIDE SEQUENCE</scope>
    <source>
        <tissue evidence="1">Leaf</tissue>
    </source>
</reference>
<evidence type="ECO:0000313" key="1">
    <source>
        <dbReference type="EMBL" id="URE27478.1"/>
    </source>
</evidence>
<gene>
    <name evidence="1" type="ORF">MUK42_16575</name>
</gene>
<dbReference type="EMBL" id="CP097510">
    <property type="protein sequence ID" value="URE27478.1"/>
    <property type="molecule type" value="Genomic_DNA"/>
</dbReference>